<sequence length="148" mass="15538">MTTRHRAAACLLCDPTAADAAFDRARIWERDGWRLSVVLRGPVAGFAHLEPVRHIPSIADLDGPEAATFGPALAAATALLRDATGAERTYGYLFGERVAHLHVNLAPVHPGGPLRGGPGMVDPAAAALEEVVHRAVLATVLEAARARG</sequence>
<reference evidence="1" key="1">
    <citation type="submission" date="2021-01" db="EMBL/GenBank/DDBJ databases">
        <title>YIM 132084 draft genome.</title>
        <authorList>
            <person name="An D."/>
        </authorList>
    </citation>
    <scope>NUCLEOTIDE SEQUENCE</scope>
    <source>
        <strain evidence="1">YIM 132084</strain>
    </source>
</reference>
<accession>A0A938YFU5</accession>
<dbReference type="EMBL" id="JAERWK010000010">
    <property type="protein sequence ID" value="MBM9467369.1"/>
    <property type="molecule type" value="Genomic_DNA"/>
</dbReference>
<comment type="caution">
    <text evidence="1">The sequence shown here is derived from an EMBL/GenBank/DDBJ whole genome shotgun (WGS) entry which is preliminary data.</text>
</comment>
<evidence type="ECO:0000313" key="1">
    <source>
        <dbReference type="EMBL" id="MBM9467369.1"/>
    </source>
</evidence>
<dbReference type="RefSeq" id="WP_205260311.1">
    <property type="nucleotide sequence ID" value="NZ_JAERWK010000010.1"/>
</dbReference>
<dbReference type="SUPFAM" id="SSF54197">
    <property type="entry name" value="HIT-like"/>
    <property type="match status" value="1"/>
</dbReference>
<name>A0A938YFU5_9ACTN</name>
<gene>
    <name evidence="1" type="ORF">JL106_08760</name>
</gene>
<dbReference type="AlphaFoldDB" id="A0A938YFU5"/>
<organism evidence="1 2">
    <name type="scientific">Nakamurella leprariae</name>
    <dbReference type="NCBI Taxonomy" id="2803911"/>
    <lineage>
        <taxon>Bacteria</taxon>
        <taxon>Bacillati</taxon>
        <taxon>Actinomycetota</taxon>
        <taxon>Actinomycetes</taxon>
        <taxon>Nakamurellales</taxon>
        <taxon>Nakamurellaceae</taxon>
        <taxon>Nakamurella</taxon>
    </lineage>
</organism>
<dbReference type="Gene3D" id="3.30.428.10">
    <property type="entry name" value="HIT-like"/>
    <property type="match status" value="1"/>
</dbReference>
<keyword evidence="2" id="KW-1185">Reference proteome</keyword>
<dbReference type="InterPro" id="IPR036265">
    <property type="entry name" value="HIT-like_sf"/>
</dbReference>
<proteinExistence type="predicted"/>
<protein>
    <recommendedName>
        <fullName evidence="3">HIT family protein</fullName>
    </recommendedName>
</protein>
<dbReference type="Proteomes" id="UP000663792">
    <property type="component" value="Unassembled WGS sequence"/>
</dbReference>
<evidence type="ECO:0000313" key="2">
    <source>
        <dbReference type="Proteomes" id="UP000663792"/>
    </source>
</evidence>
<evidence type="ECO:0008006" key="3">
    <source>
        <dbReference type="Google" id="ProtNLM"/>
    </source>
</evidence>